<keyword evidence="3" id="KW-1185">Reference proteome</keyword>
<proteinExistence type="predicted"/>
<gene>
    <name evidence="2" type="ORF">Pcinc_005621</name>
    <name evidence="1" type="ORF">Pcinc_018398</name>
</gene>
<comment type="caution">
    <text evidence="1">The sequence shown here is derived from an EMBL/GenBank/DDBJ whole genome shotgun (WGS) entry which is preliminary data.</text>
</comment>
<dbReference type="Proteomes" id="UP001286313">
    <property type="component" value="Unassembled WGS sequence"/>
</dbReference>
<dbReference type="EMBL" id="JAWQEG010000420">
    <property type="protein sequence ID" value="KAK3890436.1"/>
    <property type="molecule type" value="Genomic_DNA"/>
</dbReference>
<evidence type="ECO:0000313" key="1">
    <source>
        <dbReference type="EMBL" id="KAK3876849.1"/>
    </source>
</evidence>
<accession>A0AAE1KLN4</accession>
<sequence length="69" mass="7917">MKHRPILEFFLETSAHQPSWENTRNIDLTPVGPQALARYSTILYESRFSTCRRCGQAKENCLTAAIIFS</sequence>
<dbReference type="EMBL" id="JAWQEG010001766">
    <property type="protein sequence ID" value="KAK3876849.1"/>
    <property type="molecule type" value="Genomic_DNA"/>
</dbReference>
<dbReference type="AlphaFoldDB" id="A0AAE1KLN4"/>
<protein>
    <submittedName>
        <fullName evidence="1">Uncharacterized protein</fullName>
    </submittedName>
</protein>
<evidence type="ECO:0000313" key="3">
    <source>
        <dbReference type="Proteomes" id="UP001286313"/>
    </source>
</evidence>
<reference evidence="1" key="1">
    <citation type="submission" date="2023-10" db="EMBL/GenBank/DDBJ databases">
        <title>Genome assemblies of two species of porcelain crab, Petrolisthes cinctipes and Petrolisthes manimaculis (Anomura: Porcellanidae).</title>
        <authorList>
            <person name="Angst P."/>
        </authorList>
    </citation>
    <scope>NUCLEOTIDE SEQUENCE</scope>
    <source>
        <strain evidence="1">PB745_01</strain>
        <tissue evidence="1">Gill</tissue>
    </source>
</reference>
<evidence type="ECO:0000313" key="2">
    <source>
        <dbReference type="EMBL" id="KAK3890436.1"/>
    </source>
</evidence>
<name>A0AAE1KLN4_PETCI</name>
<organism evidence="1 3">
    <name type="scientific">Petrolisthes cinctipes</name>
    <name type="common">Flat porcelain crab</name>
    <dbReference type="NCBI Taxonomy" id="88211"/>
    <lineage>
        <taxon>Eukaryota</taxon>
        <taxon>Metazoa</taxon>
        <taxon>Ecdysozoa</taxon>
        <taxon>Arthropoda</taxon>
        <taxon>Crustacea</taxon>
        <taxon>Multicrustacea</taxon>
        <taxon>Malacostraca</taxon>
        <taxon>Eumalacostraca</taxon>
        <taxon>Eucarida</taxon>
        <taxon>Decapoda</taxon>
        <taxon>Pleocyemata</taxon>
        <taxon>Anomura</taxon>
        <taxon>Galatheoidea</taxon>
        <taxon>Porcellanidae</taxon>
        <taxon>Petrolisthes</taxon>
    </lineage>
</organism>